<reference evidence="4 5" key="1">
    <citation type="submission" date="2017-01" db="EMBL/GenBank/DDBJ databases">
        <authorList>
            <person name="Erauso G."/>
        </authorList>
    </citation>
    <scope>NUCLEOTIDE SEQUENCE [LARGE SCALE GENOMIC DNA]</scope>
    <source>
        <strain evidence="4">MESINF1</strain>
    </source>
</reference>
<dbReference type="SMART" id="SM00646">
    <property type="entry name" value="Ami_3"/>
    <property type="match status" value="1"/>
</dbReference>
<protein>
    <submittedName>
        <fullName evidence="4">N-acetylmuramoyl-L-alanine amidase</fullName>
    </submittedName>
</protein>
<dbReference type="KEGG" id="minf:MESINF_0145"/>
<dbReference type="EMBL" id="LS974202">
    <property type="protein sequence ID" value="SSC11594.1"/>
    <property type="molecule type" value="Genomic_DNA"/>
</dbReference>
<proteinExistence type="predicted"/>
<dbReference type="Proteomes" id="UP000250796">
    <property type="component" value="Chromosome MESINF"/>
</dbReference>
<dbReference type="InterPro" id="IPR002508">
    <property type="entry name" value="MurNAc-LAA_cat"/>
</dbReference>
<keyword evidence="1" id="KW-0378">Hydrolase</keyword>
<dbReference type="RefSeq" id="WP_408631261.1">
    <property type="nucleotide sequence ID" value="NZ_LS974202.1"/>
</dbReference>
<dbReference type="GO" id="GO:0009253">
    <property type="term" value="P:peptidoglycan catabolic process"/>
    <property type="evidence" value="ECO:0007669"/>
    <property type="project" value="InterPro"/>
</dbReference>
<keyword evidence="2" id="KW-0732">Signal</keyword>
<sequence length="229" mass="25573">MKRKMIMIIALLLLASLLTAFTICIDPGHQEKANLSQEQIAPGSKETKAKVSIGTKGVSTGIPEYVFNLELSFILRDRLQEEGFNVFMTRERHDVDISNIERAEFANSMAADLCIRIHANYSSDPSLKGTMLLIPSSTATYTAPIYEESRRAAEKIMASLREIEGITSLGIRVREDMTGFNWSKVPVLIFEAGFMSNPEEDVLLASQDYREALVEAIVSGVVDYFLSRR</sequence>
<dbReference type="InterPro" id="IPR050695">
    <property type="entry name" value="N-acetylmuramoyl_amidase_3"/>
</dbReference>
<organism evidence="4 5">
    <name type="scientific">Mesotoga infera</name>
    <dbReference type="NCBI Taxonomy" id="1236046"/>
    <lineage>
        <taxon>Bacteria</taxon>
        <taxon>Thermotogati</taxon>
        <taxon>Thermotogota</taxon>
        <taxon>Thermotogae</taxon>
        <taxon>Kosmotogales</taxon>
        <taxon>Kosmotogaceae</taxon>
        <taxon>Mesotoga</taxon>
    </lineage>
</organism>
<dbReference type="SUPFAM" id="SSF53187">
    <property type="entry name" value="Zn-dependent exopeptidases"/>
    <property type="match status" value="1"/>
</dbReference>
<gene>
    <name evidence="4" type="ORF">MESINF_0145</name>
</gene>
<dbReference type="Gene3D" id="3.40.630.40">
    <property type="entry name" value="Zn-dependent exopeptidases"/>
    <property type="match status" value="1"/>
</dbReference>
<dbReference type="Pfam" id="PF01520">
    <property type="entry name" value="Amidase_3"/>
    <property type="match status" value="1"/>
</dbReference>
<dbReference type="AlphaFoldDB" id="A0A7Z7PM86"/>
<dbReference type="GO" id="GO:0008745">
    <property type="term" value="F:N-acetylmuramoyl-L-alanine amidase activity"/>
    <property type="evidence" value="ECO:0007669"/>
    <property type="project" value="InterPro"/>
</dbReference>
<feature type="signal peptide" evidence="2">
    <location>
        <begin position="1"/>
        <end position="20"/>
    </location>
</feature>
<keyword evidence="5" id="KW-1185">Reference proteome</keyword>
<evidence type="ECO:0000256" key="2">
    <source>
        <dbReference type="SAM" id="SignalP"/>
    </source>
</evidence>
<dbReference type="PANTHER" id="PTHR30404">
    <property type="entry name" value="N-ACETYLMURAMOYL-L-ALANINE AMIDASE"/>
    <property type="match status" value="1"/>
</dbReference>
<feature type="domain" description="MurNAc-LAA" evidence="3">
    <location>
        <begin position="103"/>
        <end position="222"/>
    </location>
</feature>
<evidence type="ECO:0000313" key="5">
    <source>
        <dbReference type="Proteomes" id="UP000250796"/>
    </source>
</evidence>
<dbReference type="GO" id="GO:0030288">
    <property type="term" value="C:outer membrane-bounded periplasmic space"/>
    <property type="evidence" value="ECO:0007669"/>
    <property type="project" value="TreeGrafter"/>
</dbReference>
<accession>A0A7Z7PM86</accession>
<dbReference type="PANTHER" id="PTHR30404:SF0">
    <property type="entry name" value="N-ACETYLMURAMOYL-L-ALANINE AMIDASE AMIC"/>
    <property type="match status" value="1"/>
</dbReference>
<dbReference type="CDD" id="cd02696">
    <property type="entry name" value="MurNAc-LAA"/>
    <property type="match status" value="1"/>
</dbReference>
<evidence type="ECO:0000313" key="4">
    <source>
        <dbReference type="EMBL" id="SSC11594.1"/>
    </source>
</evidence>
<evidence type="ECO:0000259" key="3">
    <source>
        <dbReference type="SMART" id="SM00646"/>
    </source>
</evidence>
<feature type="chain" id="PRO_5030514611" evidence="2">
    <location>
        <begin position="21"/>
        <end position="229"/>
    </location>
</feature>
<evidence type="ECO:0000256" key="1">
    <source>
        <dbReference type="ARBA" id="ARBA00022801"/>
    </source>
</evidence>
<name>A0A7Z7PM86_9BACT</name>